<evidence type="ECO:0000256" key="1">
    <source>
        <dbReference type="ARBA" id="ARBA00001917"/>
    </source>
</evidence>
<dbReference type="RefSeq" id="WP_380598469.1">
    <property type="nucleotide sequence ID" value="NZ_JBHSDU010000003.1"/>
</dbReference>
<protein>
    <submittedName>
        <fullName evidence="7">Nitroreductase</fullName>
    </submittedName>
</protein>
<keyword evidence="8" id="KW-1185">Reference proteome</keyword>
<evidence type="ECO:0000256" key="2">
    <source>
        <dbReference type="ARBA" id="ARBA00007118"/>
    </source>
</evidence>
<evidence type="ECO:0000256" key="4">
    <source>
        <dbReference type="ARBA" id="ARBA00022643"/>
    </source>
</evidence>
<evidence type="ECO:0000313" key="7">
    <source>
        <dbReference type="EMBL" id="MFC4310732.1"/>
    </source>
</evidence>
<name>A0ABV8STE0_9GAMM</name>
<keyword evidence="5" id="KW-0560">Oxidoreductase</keyword>
<keyword evidence="3" id="KW-0285">Flavoprotein</keyword>
<dbReference type="PANTHER" id="PTHR43673:SF2">
    <property type="entry name" value="NITROREDUCTASE"/>
    <property type="match status" value="1"/>
</dbReference>
<dbReference type="CDD" id="cd02136">
    <property type="entry name" value="PnbA_NfnB-like"/>
    <property type="match status" value="1"/>
</dbReference>
<evidence type="ECO:0000256" key="5">
    <source>
        <dbReference type="ARBA" id="ARBA00023002"/>
    </source>
</evidence>
<dbReference type="EMBL" id="JBHSDU010000003">
    <property type="protein sequence ID" value="MFC4310732.1"/>
    <property type="molecule type" value="Genomic_DNA"/>
</dbReference>
<evidence type="ECO:0000259" key="6">
    <source>
        <dbReference type="Pfam" id="PF00881"/>
    </source>
</evidence>
<feature type="domain" description="Nitroreductase" evidence="6">
    <location>
        <begin position="8"/>
        <end position="197"/>
    </location>
</feature>
<comment type="similarity">
    <text evidence="2">Belongs to the nitroreductase family.</text>
</comment>
<dbReference type="InterPro" id="IPR029479">
    <property type="entry name" value="Nitroreductase"/>
</dbReference>
<proteinExistence type="inferred from homology"/>
<dbReference type="Proteomes" id="UP001595904">
    <property type="component" value="Unassembled WGS sequence"/>
</dbReference>
<dbReference type="Pfam" id="PF00881">
    <property type="entry name" value="Nitroreductase"/>
    <property type="match status" value="1"/>
</dbReference>
<evidence type="ECO:0000313" key="8">
    <source>
        <dbReference type="Proteomes" id="UP001595904"/>
    </source>
</evidence>
<comment type="caution">
    <text evidence="7">The sequence shown here is derived from an EMBL/GenBank/DDBJ whole genome shotgun (WGS) entry which is preliminary data.</text>
</comment>
<reference evidence="8" key="1">
    <citation type="journal article" date="2019" name="Int. J. Syst. Evol. Microbiol.">
        <title>The Global Catalogue of Microorganisms (GCM) 10K type strain sequencing project: providing services to taxonomists for standard genome sequencing and annotation.</title>
        <authorList>
            <consortium name="The Broad Institute Genomics Platform"/>
            <consortium name="The Broad Institute Genome Sequencing Center for Infectious Disease"/>
            <person name="Wu L."/>
            <person name="Ma J."/>
        </authorList>
    </citation>
    <scope>NUCLEOTIDE SEQUENCE [LARGE SCALE GENOMIC DNA]</scope>
    <source>
        <strain evidence="8">CGMCC 1.10759</strain>
    </source>
</reference>
<dbReference type="InterPro" id="IPR000415">
    <property type="entry name" value="Nitroreductase-like"/>
</dbReference>
<gene>
    <name evidence="7" type="ORF">ACFPN2_16685</name>
</gene>
<dbReference type="PANTHER" id="PTHR43673">
    <property type="entry name" value="NAD(P)H NITROREDUCTASE YDGI-RELATED"/>
    <property type="match status" value="1"/>
</dbReference>
<sequence>MNVTSAVTSRISCRAFLDTPVPKQTLVDILECAKRAPSGGNLQPWLVYALTGQPLADFLATIRSKQSLLPVGEGTEYNIYPPELHDPYRARRFKCGEDLYATINVPRSDRPARLRQFARNYEFFGAPVGLFFCIDRRMGQDQWADVGMFMQTVMLLARERGLHTCAQEAWAVWHKTIAEVLSLPPHVMLFSGMALGYMDESAPINSLRIERAVLEEFATLRGFES</sequence>
<accession>A0ABV8STE0</accession>
<organism evidence="7 8">
    <name type="scientific">Steroidobacter flavus</name>
    <dbReference type="NCBI Taxonomy" id="1842136"/>
    <lineage>
        <taxon>Bacteria</taxon>
        <taxon>Pseudomonadati</taxon>
        <taxon>Pseudomonadota</taxon>
        <taxon>Gammaproteobacteria</taxon>
        <taxon>Steroidobacterales</taxon>
        <taxon>Steroidobacteraceae</taxon>
        <taxon>Steroidobacter</taxon>
    </lineage>
</organism>
<dbReference type="Gene3D" id="3.40.109.10">
    <property type="entry name" value="NADH Oxidase"/>
    <property type="match status" value="1"/>
</dbReference>
<dbReference type="SUPFAM" id="SSF55469">
    <property type="entry name" value="FMN-dependent nitroreductase-like"/>
    <property type="match status" value="1"/>
</dbReference>
<comment type="cofactor">
    <cofactor evidence="1">
        <name>FMN</name>
        <dbReference type="ChEBI" id="CHEBI:58210"/>
    </cofactor>
</comment>
<evidence type="ECO:0000256" key="3">
    <source>
        <dbReference type="ARBA" id="ARBA00022630"/>
    </source>
</evidence>
<keyword evidence="4" id="KW-0288">FMN</keyword>